<evidence type="ECO:0000313" key="5">
    <source>
        <dbReference type="Proteomes" id="UP000472277"/>
    </source>
</evidence>
<sequence length="335" mass="38396">MPRVPAHLCECALGMLQGGMRTADVARAINCNVHTVRRLRQRYGETGRTADHPRSGRPRVTTPAQDRYIRTSHLRDRYRMATTTARVTPGTHNPSISAQTVRNRLRKAGLRACSPVVRQVLTRHHRQQCCLWAQTHRRWTRQEKVLFTDESRFCLTRGDGRIRVYRQRNECYTEACTRDRFGGGGSFMVCGSVSQHHRTELVVIAVNLNAVRYREDILLPHVVLFLQAHPDMTLQHDNATSHTARSVRDFLQDRNVSVLPWPAKSPDLNPIEQVWDLLDRRVRARAIPPRNVRELAGVLVEEWGNISQQELANLVQSMRRRCTAVLNAAGGHTRY</sequence>
<organism evidence="4 5">
    <name type="scientific">Salmo trutta</name>
    <name type="common">Brown trout</name>
    <dbReference type="NCBI Taxonomy" id="8032"/>
    <lineage>
        <taxon>Eukaryota</taxon>
        <taxon>Metazoa</taxon>
        <taxon>Chordata</taxon>
        <taxon>Craniata</taxon>
        <taxon>Vertebrata</taxon>
        <taxon>Euteleostomi</taxon>
        <taxon>Actinopterygii</taxon>
        <taxon>Neopterygii</taxon>
        <taxon>Teleostei</taxon>
        <taxon>Protacanthopterygii</taxon>
        <taxon>Salmoniformes</taxon>
        <taxon>Salmonidae</taxon>
        <taxon>Salmoninae</taxon>
        <taxon>Salmo</taxon>
    </lineage>
</organism>
<dbReference type="InterPro" id="IPR052338">
    <property type="entry name" value="Transposase_5"/>
</dbReference>
<evidence type="ECO:0008006" key="6">
    <source>
        <dbReference type="Google" id="ProtNLM"/>
    </source>
</evidence>
<dbReference type="InterPro" id="IPR038717">
    <property type="entry name" value="Tc1-like_DDE_dom"/>
</dbReference>
<dbReference type="InterPro" id="IPR002492">
    <property type="entry name" value="Transposase_Tc1-like"/>
</dbReference>
<accession>A0A673VZ05</accession>
<dbReference type="InterPro" id="IPR036397">
    <property type="entry name" value="RNaseH_sf"/>
</dbReference>
<protein>
    <recommendedName>
        <fullName evidence="6">Tc1-like transposase DDE domain-containing protein</fullName>
    </recommendedName>
</protein>
<reference evidence="4" key="2">
    <citation type="submission" date="2025-09" db="UniProtKB">
        <authorList>
            <consortium name="Ensembl"/>
        </authorList>
    </citation>
    <scope>IDENTIFICATION</scope>
</reference>
<name>A0A673VZ05_SALTR</name>
<dbReference type="Gene3D" id="3.30.420.10">
    <property type="entry name" value="Ribonuclease H-like superfamily/Ribonuclease H"/>
    <property type="match status" value="1"/>
</dbReference>
<dbReference type="Proteomes" id="UP000472277">
    <property type="component" value="Chromosome 14"/>
</dbReference>
<dbReference type="OMA" id="YRQRNEC"/>
<dbReference type="PANTHER" id="PTHR23022">
    <property type="entry name" value="TRANSPOSABLE ELEMENT-RELATED"/>
    <property type="match status" value="1"/>
</dbReference>
<dbReference type="GO" id="GO:0015074">
    <property type="term" value="P:DNA integration"/>
    <property type="evidence" value="ECO:0007669"/>
    <property type="project" value="InterPro"/>
</dbReference>
<dbReference type="Pfam" id="PF13358">
    <property type="entry name" value="DDE_3"/>
    <property type="match status" value="1"/>
</dbReference>
<dbReference type="AlphaFoldDB" id="A0A673VZ05"/>
<dbReference type="Pfam" id="PF01498">
    <property type="entry name" value="HTH_Tnp_Tc3_2"/>
    <property type="match status" value="1"/>
</dbReference>
<dbReference type="GO" id="GO:0003677">
    <property type="term" value="F:DNA binding"/>
    <property type="evidence" value="ECO:0007669"/>
    <property type="project" value="InterPro"/>
</dbReference>
<keyword evidence="5" id="KW-1185">Reference proteome</keyword>
<proteinExistence type="predicted"/>
<dbReference type="GeneTree" id="ENSGT00940000175508"/>
<evidence type="ECO:0000256" key="1">
    <source>
        <dbReference type="SAM" id="MobiDB-lite"/>
    </source>
</evidence>
<dbReference type="InterPro" id="IPR009057">
    <property type="entry name" value="Homeodomain-like_sf"/>
</dbReference>
<evidence type="ECO:0000259" key="2">
    <source>
        <dbReference type="Pfam" id="PF01498"/>
    </source>
</evidence>
<feature type="compositionally biased region" description="Basic and acidic residues" evidence="1">
    <location>
        <begin position="42"/>
        <end position="54"/>
    </location>
</feature>
<feature type="region of interest" description="Disordered" evidence="1">
    <location>
        <begin position="42"/>
        <end position="64"/>
    </location>
</feature>
<dbReference type="Ensembl" id="ENSSTUT00000005633.1">
    <property type="protein sequence ID" value="ENSSTUP00000005314.1"/>
    <property type="gene ID" value="ENSSTUG00000002628.1"/>
</dbReference>
<feature type="domain" description="Transposase Tc1-like" evidence="2">
    <location>
        <begin position="66"/>
        <end position="137"/>
    </location>
</feature>
<feature type="domain" description="Tc1-like transposase DDE" evidence="3">
    <location>
        <begin position="145"/>
        <end position="287"/>
    </location>
</feature>
<reference evidence="4" key="1">
    <citation type="submission" date="2025-08" db="UniProtKB">
        <authorList>
            <consortium name="Ensembl"/>
        </authorList>
    </citation>
    <scope>IDENTIFICATION</scope>
</reference>
<dbReference type="InParanoid" id="A0A673VZ05"/>
<dbReference type="Pfam" id="PF13551">
    <property type="entry name" value="HTH_29"/>
    <property type="match status" value="1"/>
</dbReference>
<dbReference type="GO" id="GO:0006313">
    <property type="term" value="P:DNA transposition"/>
    <property type="evidence" value="ECO:0007669"/>
    <property type="project" value="InterPro"/>
</dbReference>
<dbReference type="SUPFAM" id="SSF46689">
    <property type="entry name" value="Homeodomain-like"/>
    <property type="match status" value="1"/>
</dbReference>
<dbReference type="PANTHER" id="PTHR23022:SF135">
    <property type="entry name" value="SI:DKEY-77F5.3"/>
    <property type="match status" value="1"/>
</dbReference>
<evidence type="ECO:0000259" key="3">
    <source>
        <dbReference type="Pfam" id="PF13358"/>
    </source>
</evidence>
<evidence type="ECO:0000313" key="4">
    <source>
        <dbReference type="Ensembl" id="ENSSTUP00000005314.1"/>
    </source>
</evidence>